<feature type="region of interest" description="Disordered" evidence="22">
    <location>
        <begin position="666"/>
        <end position="690"/>
    </location>
</feature>
<dbReference type="CDD" id="cd05117">
    <property type="entry name" value="STKc_CAMK"/>
    <property type="match status" value="1"/>
</dbReference>
<evidence type="ECO:0000256" key="7">
    <source>
        <dbReference type="ARBA" id="ARBA00022723"/>
    </source>
</evidence>
<reference evidence="25" key="2">
    <citation type="submission" date="2021-12" db="EMBL/GenBank/DDBJ databases">
        <title>Resequencing data analysis of finger millet.</title>
        <authorList>
            <person name="Hatakeyama M."/>
            <person name="Aluri S."/>
            <person name="Balachadran M.T."/>
            <person name="Sivarajan S.R."/>
            <person name="Poveda L."/>
            <person name="Shimizu-Inatsugi R."/>
            <person name="Schlapbach R."/>
            <person name="Sreeman S.M."/>
            <person name="Shimizu K.K."/>
        </authorList>
    </citation>
    <scope>NUCLEOTIDE SEQUENCE</scope>
</reference>
<protein>
    <recommendedName>
        <fullName evidence="20">Calcium and calcium/calmodulin-dependent serine/threonine-protein kinase</fullName>
        <ecNumber evidence="3">2.7.11.17</ecNumber>
    </recommendedName>
</protein>
<feature type="domain" description="EF-hand" evidence="24">
    <location>
        <begin position="433"/>
        <end position="468"/>
    </location>
</feature>
<keyword evidence="11" id="KW-0106">Calcium</keyword>
<evidence type="ECO:0000256" key="2">
    <source>
        <dbReference type="ARBA" id="ARBA00005354"/>
    </source>
</evidence>
<dbReference type="Pfam" id="PF13202">
    <property type="entry name" value="EF-hand_5"/>
    <property type="match status" value="1"/>
</dbReference>
<evidence type="ECO:0000256" key="22">
    <source>
        <dbReference type="SAM" id="MobiDB-lite"/>
    </source>
</evidence>
<dbReference type="PROSITE" id="PS00107">
    <property type="entry name" value="PROTEIN_KINASE_ATP"/>
    <property type="match status" value="1"/>
</dbReference>
<dbReference type="SUPFAM" id="SSF47473">
    <property type="entry name" value="EF-hand"/>
    <property type="match status" value="1"/>
</dbReference>
<dbReference type="Gene3D" id="1.10.238.10">
    <property type="entry name" value="EF-hand"/>
    <property type="match status" value="1"/>
</dbReference>
<keyword evidence="17" id="KW-0539">Nucleus</keyword>
<feature type="domain" description="EF-hand" evidence="24">
    <location>
        <begin position="475"/>
        <end position="510"/>
    </location>
</feature>
<evidence type="ECO:0000256" key="14">
    <source>
        <dbReference type="ARBA" id="ARBA00023015"/>
    </source>
</evidence>
<feature type="domain" description="Protein kinase" evidence="23">
    <location>
        <begin position="13"/>
        <end position="294"/>
    </location>
</feature>
<dbReference type="FunFam" id="1.10.238.10:FF:000249">
    <property type="entry name" value="calcium and calcium/calmodulin-dependent serine/threonine-protein kinase DMI-3"/>
    <property type="match status" value="1"/>
</dbReference>
<dbReference type="PROSITE" id="PS50222">
    <property type="entry name" value="EF_HAND_2"/>
    <property type="match status" value="3"/>
</dbReference>
<comment type="caution">
    <text evidence="25">The sequence shown here is derived from an EMBL/GenBank/DDBJ whole genome shotgun (WGS) entry which is preliminary data.</text>
</comment>
<dbReference type="GO" id="GO:0005509">
    <property type="term" value="F:calcium ion binding"/>
    <property type="evidence" value="ECO:0007669"/>
    <property type="project" value="InterPro"/>
</dbReference>
<dbReference type="InterPro" id="IPR018247">
    <property type="entry name" value="EF_Hand_1_Ca_BS"/>
</dbReference>
<evidence type="ECO:0000256" key="20">
    <source>
        <dbReference type="ARBA" id="ARBA00071803"/>
    </source>
</evidence>
<dbReference type="InterPro" id="IPR011009">
    <property type="entry name" value="Kinase-like_dom_sf"/>
</dbReference>
<evidence type="ECO:0000259" key="24">
    <source>
        <dbReference type="PROSITE" id="PS50222"/>
    </source>
</evidence>
<dbReference type="InterPro" id="IPR000719">
    <property type="entry name" value="Prot_kinase_dom"/>
</dbReference>
<dbReference type="CDD" id="cd00051">
    <property type="entry name" value="EFh"/>
    <property type="match status" value="1"/>
</dbReference>
<evidence type="ECO:0000256" key="9">
    <source>
        <dbReference type="ARBA" id="ARBA00022741"/>
    </source>
</evidence>
<dbReference type="GO" id="GO:0005524">
    <property type="term" value="F:ATP binding"/>
    <property type="evidence" value="ECO:0007669"/>
    <property type="project" value="UniProtKB-UniRule"/>
</dbReference>
<keyword evidence="26" id="KW-1185">Reference proteome</keyword>
<feature type="domain" description="EF-hand" evidence="24">
    <location>
        <begin position="397"/>
        <end position="432"/>
    </location>
</feature>
<feature type="binding site" evidence="21">
    <location>
        <position position="43"/>
    </location>
    <ligand>
        <name>ATP</name>
        <dbReference type="ChEBI" id="CHEBI:30616"/>
    </ligand>
</feature>
<feature type="region of interest" description="Disordered" evidence="22">
    <location>
        <begin position="544"/>
        <end position="583"/>
    </location>
</feature>
<evidence type="ECO:0000256" key="10">
    <source>
        <dbReference type="ARBA" id="ARBA00022777"/>
    </source>
</evidence>
<feature type="region of interest" description="Disordered" evidence="22">
    <location>
        <begin position="1062"/>
        <end position="1100"/>
    </location>
</feature>
<dbReference type="SMART" id="SM00054">
    <property type="entry name" value="EFh"/>
    <property type="match status" value="3"/>
</dbReference>
<dbReference type="EMBL" id="BQKI01000071">
    <property type="protein sequence ID" value="GJN14772.1"/>
    <property type="molecule type" value="Genomic_DNA"/>
</dbReference>
<dbReference type="PROSITE" id="PS00108">
    <property type="entry name" value="PROTEIN_KINASE_ST"/>
    <property type="match status" value="1"/>
</dbReference>
<keyword evidence="13" id="KW-0112">Calmodulin-binding</keyword>
<keyword evidence="6" id="KW-0808">Transferase</keyword>
<evidence type="ECO:0000256" key="19">
    <source>
        <dbReference type="ARBA" id="ARBA00047430"/>
    </source>
</evidence>
<evidence type="ECO:0000256" key="3">
    <source>
        <dbReference type="ARBA" id="ARBA00012434"/>
    </source>
</evidence>
<evidence type="ECO:0000256" key="21">
    <source>
        <dbReference type="PROSITE-ProRule" id="PRU10141"/>
    </source>
</evidence>
<dbReference type="PANTHER" id="PTHR24349">
    <property type="entry name" value="SERINE/THREONINE-PROTEIN KINASE"/>
    <property type="match status" value="1"/>
</dbReference>
<dbReference type="FunFam" id="1.10.510.10:FF:000610">
    <property type="entry name" value="Calcium and calcium/calmodulin-dependent serine/threonine-protein kinase"/>
    <property type="match status" value="1"/>
</dbReference>
<feature type="region of interest" description="Disordered" evidence="22">
    <location>
        <begin position="885"/>
        <end position="911"/>
    </location>
</feature>
<dbReference type="InterPro" id="IPR011992">
    <property type="entry name" value="EF-hand-dom_pair"/>
</dbReference>
<dbReference type="InterPro" id="IPR008271">
    <property type="entry name" value="Ser/Thr_kinase_AS"/>
</dbReference>
<keyword evidence="7" id="KW-0479">Metal-binding</keyword>
<dbReference type="GO" id="GO:0005634">
    <property type="term" value="C:nucleus"/>
    <property type="evidence" value="ECO:0007669"/>
    <property type="project" value="UniProtKB-SubCell"/>
</dbReference>
<accession>A0AAV5DXB8</accession>
<dbReference type="Gene3D" id="1.10.510.10">
    <property type="entry name" value="Transferase(Phosphotransferase) domain 1"/>
    <property type="match status" value="1"/>
</dbReference>
<dbReference type="GO" id="GO:0005516">
    <property type="term" value="F:calmodulin binding"/>
    <property type="evidence" value="ECO:0007669"/>
    <property type="project" value="UniProtKB-KW"/>
</dbReference>
<dbReference type="InterPro" id="IPR002048">
    <property type="entry name" value="EF_hand_dom"/>
</dbReference>
<name>A0AAV5DXB8_ELECO</name>
<dbReference type="EC" id="2.7.11.17" evidence="3"/>
<evidence type="ECO:0000259" key="23">
    <source>
        <dbReference type="PROSITE" id="PS50011"/>
    </source>
</evidence>
<dbReference type="InterPro" id="IPR015300">
    <property type="entry name" value="DNA-bd_pseudobarrel_sf"/>
</dbReference>
<keyword evidence="4" id="KW-0723">Serine/threonine-protein kinase</keyword>
<evidence type="ECO:0000256" key="5">
    <source>
        <dbReference type="ARBA" id="ARBA00022553"/>
    </source>
</evidence>
<dbReference type="SMART" id="SM00220">
    <property type="entry name" value="S_TKc"/>
    <property type="match status" value="1"/>
</dbReference>
<keyword evidence="8" id="KW-0677">Repeat</keyword>
<evidence type="ECO:0000256" key="4">
    <source>
        <dbReference type="ARBA" id="ARBA00022527"/>
    </source>
</evidence>
<keyword evidence="5" id="KW-0597">Phosphoprotein</keyword>
<dbReference type="FunFam" id="3.30.200.20:FF:000685">
    <property type="entry name" value="Calcium and calcium/calmodulin-dependent serine/threonine-protein kinase"/>
    <property type="match status" value="1"/>
</dbReference>
<sequence length="1100" mass="121717">MTKTESRKLCDDYEVVDVLGRGGFSIVRRGVSKLEGKTQVAIKTLRRLGPATMETLKGPKGGLPMWKQISISDALLTNEILVMRRIVENVSPHPNVIGLHDVYEDAHGVHLILELCSGGELFDRIVGRDRYSEFDAACVIRQIARGLEALHKANIIHRDLKPENCLFSDKNEDSTLKIMDFGLSSVEDFSDPIVALFGSIDYVSPEALSRQDVSAASDMWSVGVILYILLSGCPPFHAATNREKQQRILQGEFSFQDHTWKTISSSAKDLISRLLSVEPYKRPTASDLLRHPWVIGDCAKQDLMHAEVVTNLQRFNARRKLRAAAIASVLSSKVALRTKRLRSLLGTHDLTPEELDNLRVHFAQMLVHDFDRIFAQMERTPHWRSLRKVLKAMKMDSLIPLAPRVFDLFDNNRDGTVDMREILCGLSSLRNSRGDDALRLCFQMYDADRSGCISKEELASMLRALPEDCLPGDITEPGKLDEIFDQMDANSDGKVTFDEFKAAMQKDSSLQDVVLSSLRPAVSVYAALRIPQVENLPPVPLQAQVRRSSTHKPPRTATGSSASSMMVEGEGKQVSSGSSRAIDTLRMSSSPGGIWLGSLGEAEPSSSAAMAAQGKARQVASGPTSGFRSGGKRYRPDHEAVPSSSSSAAAKRLYRPGVPHFHVAAARVPDGSEEENPESEEDLDDDGVGTSETKVKEITGCHSREVSRWTPKALLSLHEAAEDYLLEVFKVVNQSATDVPVQPNLWYGDGTKLAPEQESAACGFSRACTSGIPTYICTMKTSNVMKRQLAFSREFSKLYILPRLGYDCCETMVFAGCSRLGSKLKLSMIHGELRLLGGWPLFVKENRIEARHVCAFIFEEKEEAEDDGALLSLRVQVLGDLKSQLGLPRRSQGPTPPPAGNGPREEPACGEAPLQPEEVCTDQARHSDFSMSSVIGAVGAQGLQELQKKMKRTLLFRMGKGTELDVLFAPFARLLTESILEKMFNTESPFTFHLEQVTIKEEEGQEPEQPWRARKEGPSHLNQHIVTKPTATVIPASIKVKDEPSWSERENFVSKAQNIVMEAPAAASTTGKRRRGRNVEARKEGPGIPQRAKRARRYHK</sequence>
<dbReference type="InterPro" id="IPR017441">
    <property type="entry name" value="Protein_kinase_ATP_BS"/>
</dbReference>
<feature type="region of interest" description="Disordered" evidence="22">
    <location>
        <begin position="616"/>
        <end position="648"/>
    </location>
</feature>
<evidence type="ECO:0000256" key="16">
    <source>
        <dbReference type="ARBA" id="ARBA00023163"/>
    </source>
</evidence>
<evidence type="ECO:0000256" key="12">
    <source>
        <dbReference type="ARBA" id="ARBA00022840"/>
    </source>
</evidence>
<dbReference type="Gene3D" id="3.30.200.20">
    <property type="entry name" value="Phosphorylase Kinase, domain 1"/>
    <property type="match status" value="1"/>
</dbReference>
<dbReference type="GO" id="GO:0003677">
    <property type="term" value="F:DNA binding"/>
    <property type="evidence" value="ECO:0007669"/>
    <property type="project" value="UniProtKB-KW"/>
</dbReference>
<feature type="compositionally biased region" description="Basic residues" evidence="22">
    <location>
        <begin position="1091"/>
        <end position="1100"/>
    </location>
</feature>
<evidence type="ECO:0000256" key="11">
    <source>
        <dbReference type="ARBA" id="ARBA00022837"/>
    </source>
</evidence>
<evidence type="ECO:0000256" key="6">
    <source>
        <dbReference type="ARBA" id="ARBA00022679"/>
    </source>
</evidence>
<gene>
    <name evidence="25" type="primary">gb01630</name>
    <name evidence="25" type="ORF">PR202_gb01630</name>
</gene>
<dbReference type="Pfam" id="PF00069">
    <property type="entry name" value="Pkinase"/>
    <property type="match status" value="1"/>
</dbReference>
<evidence type="ECO:0000256" key="13">
    <source>
        <dbReference type="ARBA" id="ARBA00022860"/>
    </source>
</evidence>
<keyword evidence="12 21" id="KW-0067">ATP-binding</keyword>
<evidence type="ECO:0000313" key="25">
    <source>
        <dbReference type="EMBL" id="GJN14772.1"/>
    </source>
</evidence>
<comment type="catalytic activity">
    <reaction evidence="19">
        <text>L-seryl-[protein] + ATP = O-phospho-L-seryl-[protein] + ADP + H(+)</text>
        <dbReference type="Rhea" id="RHEA:17989"/>
        <dbReference type="Rhea" id="RHEA-COMP:9863"/>
        <dbReference type="Rhea" id="RHEA-COMP:11604"/>
        <dbReference type="ChEBI" id="CHEBI:15378"/>
        <dbReference type="ChEBI" id="CHEBI:29999"/>
        <dbReference type="ChEBI" id="CHEBI:30616"/>
        <dbReference type="ChEBI" id="CHEBI:83421"/>
        <dbReference type="ChEBI" id="CHEBI:456216"/>
        <dbReference type="EC" id="2.7.11.17"/>
    </reaction>
</comment>
<evidence type="ECO:0000313" key="26">
    <source>
        <dbReference type="Proteomes" id="UP001054889"/>
    </source>
</evidence>
<evidence type="ECO:0000256" key="8">
    <source>
        <dbReference type="ARBA" id="ARBA00022737"/>
    </source>
</evidence>
<dbReference type="Gene3D" id="2.40.330.10">
    <property type="entry name" value="DNA-binding pseudobarrel domain"/>
    <property type="match status" value="1"/>
</dbReference>
<dbReference type="PRINTS" id="PR00450">
    <property type="entry name" value="RECOVERIN"/>
</dbReference>
<dbReference type="InterPro" id="IPR050205">
    <property type="entry name" value="CDPK_Ser/Thr_kinases"/>
</dbReference>
<proteinExistence type="inferred from homology"/>
<keyword evidence="16" id="KW-0804">Transcription</keyword>
<reference evidence="25" key="1">
    <citation type="journal article" date="2018" name="DNA Res.">
        <title>Multiple hybrid de novo genome assembly of finger millet, an orphan allotetraploid crop.</title>
        <authorList>
            <person name="Hatakeyama M."/>
            <person name="Aluri S."/>
            <person name="Balachadran M.T."/>
            <person name="Sivarajan S.R."/>
            <person name="Patrignani A."/>
            <person name="Gruter S."/>
            <person name="Poveda L."/>
            <person name="Shimizu-Inatsugi R."/>
            <person name="Baeten J."/>
            <person name="Francoijs K.J."/>
            <person name="Nataraja K.N."/>
            <person name="Reddy Y.A.N."/>
            <person name="Phadnis S."/>
            <person name="Ravikumar R.L."/>
            <person name="Schlapbach R."/>
            <person name="Sreeman S.M."/>
            <person name="Shimizu K.K."/>
        </authorList>
    </citation>
    <scope>NUCLEOTIDE SEQUENCE</scope>
</reference>
<comment type="similarity">
    <text evidence="2">Belongs to the protein kinase superfamily. CAMK Ser/Thr protein kinase family. CaMK subfamily.</text>
</comment>
<evidence type="ECO:0000256" key="18">
    <source>
        <dbReference type="ARBA" id="ARBA00047307"/>
    </source>
</evidence>
<evidence type="ECO:0000256" key="15">
    <source>
        <dbReference type="ARBA" id="ARBA00023125"/>
    </source>
</evidence>
<keyword evidence="9 21" id="KW-0547">Nucleotide-binding</keyword>
<keyword evidence="15" id="KW-0238">DNA-binding</keyword>
<evidence type="ECO:0000256" key="1">
    <source>
        <dbReference type="ARBA" id="ARBA00004123"/>
    </source>
</evidence>
<dbReference type="SUPFAM" id="SSF56112">
    <property type="entry name" value="Protein kinase-like (PK-like)"/>
    <property type="match status" value="1"/>
</dbReference>
<comment type="catalytic activity">
    <reaction evidence="18">
        <text>L-threonyl-[protein] + ATP = O-phospho-L-threonyl-[protein] + ADP + H(+)</text>
        <dbReference type="Rhea" id="RHEA:46608"/>
        <dbReference type="Rhea" id="RHEA-COMP:11060"/>
        <dbReference type="Rhea" id="RHEA-COMP:11605"/>
        <dbReference type="ChEBI" id="CHEBI:15378"/>
        <dbReference type="ChEBI" id="CHEBI:30013"/>
        <dbReference type="ChEBI" id="CHEBI:30616"/>
        <dbReference type="ChEBI" id="CHEBI:61977"/>
        <dbReference type="ChEBI" id="CHEBI:456216"/>
        <dbReference type="EC" id="2.7.11.17"/>
    </reaction>
</comment>
<feature type="compositionally biased region" description="Polar residues" evidence="22">
    <location>
        <begin position="573"/>
        <end position="583"/>
    </location>
</feature>
<dbReference type="Pfam" id="PF13499">
    <property type="entry name" value="EF-hand_7"/>
    <property type="match status" value="1"/>
</dbReference>
<organism evidence="25 26">
    <name type="scientific">Eleusine coracana subsp. coracana</name>
    <dbReference type="NCBI Taxonomy" id="191504"/>
    <lineage>
        <taxon>Eukaryota</taxon>
        <taxon>Viridiplantae</taxon>
        <taxon>Streptophyta</taxon>
        <taxon>Embryophyta</taxon>
        <taxon>Tracheophyta</taxon>
        <taxon>Spermatophyta</taxon>
        <taxon>Magnoliopsida</taxon>
        <taxon>Liliopsida</taxon>
        <taxon>Poales</taxon>
        <taxon>Poaceae</taxon>
        <taxon>PACMAD clade</taxon>
        <taxon>Chloridoideae</taxon>
        <taxon>Cynodonteae</taxon>
        <taxon>Eleusininae</taxon>
        <taxon>Eleusine</taxon>
    </lineage>
</organism>
<dbReference type="AlphaFoldDB" id="A0AAV5DXB8"/>
<keyword evidence="10" id="KW-0418">Kinase</keyword>
<dbReference type="PROSITE" id="PS00018">
    <property type="entry name" value="EF_HAND_1"/>
    <property type="match status" value="3"/>
</dbReference>
<dbReference type="Proteomes" id="UP001054889">
    <property type="component" value="Unassembled WGS sequence"/>
</dbReference>
<keyword evidence="14" id="KW-0805">Transcription regulation</keyword>
<dbReference type="GO" id="GO:0004683">
    <property type="term" value="F:calcium/calmodulin-dependent protein kinase activity"/>
    <property type="evidence" value="ECO:0007669"/>
    <property type="project" value="UniProtKB-EC"/>
</dbReference>
<evidence type="ECO:0000256" key="17">
    <source>
        <dbReference type="ARBA" id="ARBA00023242"/>
    </source>
</evidence>
<feature type="compositionally biased region" description="Acidic residues" evidence="22">
    <location>
        <begin position="671"/>
        <end position="687"/>
    </location>
</feature>
<dbReference type="SUPFAM" id="SSF101936">
    <property type="entry name" value="DNA-binding pseudobarrel domain"/>
    <property type="match status" value="1"/>
</dbReference>
<dbReference type="PROSITE" id="PS50011">
    <property type="entry name" value="PROTEIN_KINASE_DOM"/>
    <property type="match status" value="1"/>
</dbReference>
<comment type="subcellular location">
    <subcellularLocation>
        <location evidence="1">Nucleus</location>
    </subcellularLocation>
</comment>